<evidence type="ECO:0000313" key="6">
    <source>
        <dbReference type="Proteomes" id="UP001107960"/>
    </source>
</evidence>
<reference evidence="5" key="2">
    <citation type="submission" date="2023-07" db="EMBL/GenBank/DDBJ databases">
        <title>Description of novel Chryseobacterium sp. strain C-2.</title>
        <authorList>
            <person name="Saticioglu I.B."/>
        </authorList>
    </citation>
    <scope>NUCLEOTIDE SEQUENCE [LARGE SCALE GENOMIC DNA]</scope>
    <source>
        <strain evidence="5">C-2</strain>
    </source>
</reference>
<name>A0A9Q3UVN2_9FLAO</name>
<organism evidence="3 6">
    <name type="scientific">Chryseobacterium muglaense</name>
    <dbReference type="NCBI Taxonomy" id="2893752"/>
    <lineage>
        <taxon>Bacteria</taxon>
        <taxon>Pseudomonadati</taxon>
        <taxon>Bacteroidota</taxon>
        <taxon>Flavobacteriia</taxon>
        <taxon>Flavobacteriales</taxon>
        <taxon>Weeksellaceae</taxon>
        <taxon>Chryseobacterium group</taxon>
        <taxon>Chryseobacterium</taxon>
    </lineage>
</organism>
<dbReference type="EMBL" id="JACXXP010000051">
    <property type="protein sequence ID" value="MBD3907095.1"/>
    <property type="molecule type" value="Genomic_DNA"/>
</dbReference>
<dbReference type="Proteomes" id="UP000603715">
    <property type="component" value="Unassembled WGS sequence"/>
</dbReference>
<dbReference type="AlphaFoldDB" id="A0A9Q3UVN2"/>
<accession>A0A9Q3UVN2</accession>
<evidence type="ECO:0000313" key="5">
    <source>
        <dbReference type="Proteomes" id="UP000603715"/>
    </source>
</evidence>
<dbReference type="EMBL" id="JAJJML010000001">
    <property type="protein sequence ID" value="MCC9036538.1"/>
    <property type="molecule type" value="Genomic_DNA"/>
</dbReference>
<dbReference type="RefSeq" id="WP_191181448.1">
    <property type="nucleotide sequence ID" value="NZ_JACXXP010000051.1"/>
</dbReference>
<gene>
    <name evidence="1" type="ORF">IEW27_21165</name>
    <name evidence="2" type="ORF">IEW27_21200</name>
    <name evidence="3" type="ORF">LNP80_20230</name>
    <name evidence="4" type="ORF">LNP80_20265</name>
</gene>
<reference evidence="1" key="3">
    <citation type="submission" date="2024-05" db="EMBL/GenBank/DDBJ databases">
        <title>Description of novel Chryseobacterium sp. strain C-2.</title>
        <authorList>
            <person name="Saticioglu I.B."/>
        </authorList>
    </citation>
    <scope>NUCLEOTIDE SEQUENCE</scope>
    <source>
        <strain evidence="1">C-2</strain>
    </source>
</reference>
<protein>
    <submittedName>
        <fullName evidence="3">Uncharacterized protein</fullName>
    </submittedName>
</protein>
<dbReference type="EMBL" id="JACXXP010000051">
    <property type="protein sequence ID" value="MBD3907088.1"/>
    <property type="molecule type" value="Genomic_DNA"/>
</dbReference>
<dbReference type="Proteomes" id="UP001107960">
    <property type="component" value="Unassembled WGS sequence"/>
</dbReference>
<comment type="caution">
    <text evidence="3">The sequence shown here is derived from an EMBL/GenBank/DDBJ whole genome shotgun (WGS) entry which is preliminary data.</text>
</comment>
<proteinExistence type="predicted"/>
<dbReference type="EMBL" id="JAJJML010000001">
    <property type="protein sequence ID" value="MCC9036545.1"/>
    <property type="molecule type" value="Genomic_DNA"/>
</dbReference>
<evidence type="ECO:0000313" key="1">
    <source>
        <dbReference type="EMBL" id="MBD3907088.1"/>
    </source>
</evidence>
<evidence type="ECO:0000313" key="4">
    <source>
        <dbReference type="EMBL" id="MCC9036545.1"/>
    </source>
</evidence>
<sequence length="188" mass="21737">MKKILVTICIFLSLILFSQQNMNKKIDPLFLDLDLSLTPEEMIRKSNLKFEYGVNQGVAWTGGNVKTFITKFKEHPLIESKINGGQIFIKQNDKELQSRSYEITERIDFQNSDDLVNEFYKLSSIYDENAFKSKNLITENNNHEIISQYNEILIKSGVNTSKLTIGYSLSNIHDQPTFLIISYKNIVQ</sequence>
<keyword evidence="5" id="KW-1185">Reference proteome</keyword>
<evidence type="ECO:0000313" key="3">
    <source>
        <dbReference type="EMBL" id="MCC9036538.1"/>
    </source>
</evidence>
<reference evidence="3" key="1">
    <citation type="submission" date="2021-11" db="EMBL/GenBank/DDBJ databases">
        <title>Description of novel Chryseobacterium species.</title>
        <authorList>
            <person name="Saticioglu I.B."/>
            <person name="Ay H."/>
            <person name="Altun S."/>
            <person name="Duman M."/>
        </authorList>
    </citation>
    <scope>NUCLEOTIDE SEQUENCE</scope>
    <source>
        <strain evidence="3">C-39</strain>
    </source>
</reference>
<evidence type="ECO:0000313" key="2">
    <source>
        <dbReference type="EMBL" id="MBD3907095.1"/>
    </source>
</evidence>